<evidence type="ECO:0000256" key="1">
    <source>
        <dbReference type="ARBA" id="ARBA00023284"/>
    </source>
</evidence>
<keyword evidence="1" id="KW-0676">Redox-active center</keyword>
<dbReference type="Gene3D" id="3.40.30.10">
    <property type="entry name" value="Glutaredoxin"/>
    <property type="match status" value="1"/>
</dbReference>
<dbReference type="NCBIfam" id="TIGR02174">
    <property type="entry name" value="CXXU_selWTH"/>
    <property type="match status" value="1"/>
</dbReference>
<dbReference type="Proteomes" id="UP000037747">
    <property type="component" value="Unassembled WGS sequence"/>
</dbReference>
<proteinExistence type="predicted"/>
<keyword evidence="3" id="KW-1185">Reference proteome</keyword>
<reference evidence="2 3" key="1">
    <citation type="submission" date="2015-08" db="EMBL/GenBank/DDBJ databases">
        <title>Genomes of Isolates from Cabo Rojo, PR.</title>
        <authorList>
            <person name="Sanchez-Nieves R.L."/>
            <person name="Montalvo-Rodriguez R."/>
        </authorList>
    </citation>
    <scope>NUCLEOTIDE SEQUENCE [LARGE SCALE GENOMIC DNA]</scope>
    <source>
        <strain evidence="2 3">5</strain>
    </source>
</reference>
<dbReference type="InterPro" id="IPR011893">
    <property type="entry name" value="Selenoprotein_Rdx-typ"/>
</dbReference>
<sequence>MTRVEVEYCVPCGMLNRAQDVSEAILKQFGEGVDEVALVTGDDGVFVVRADGEVVFDKTEDEYDVDAIVRAVKPHVGATA</sequence>
<dbReference type="EMBL" id="LIST01000001">
    <property type="protein sequence ID" value="KOX97947.1"/>
    <property type="molecule type" value="Genomic_DNA"/>
</dbReference>
<organism evidence="2 3">
    <name type="scientific">Halorubrum tropicale</name>
    <dbReference type="NCBI Taxonomy" id="1765655"/>
    <lineage>
        <taxon>Archaea</taxon>
        <taxon>Methanobacteriati</taxon>
        <taxon>Methanobacteriota</taxon>
        <taxon>Stenosarchaea group</taxon>
        <taxon>Halobacteria</taxon>
        <taxon>Halobacteriales</taxon>
        <taxon>Haloferacaceae</taxon>
        <taxon>Halorubrum</taxon>
    </lineage>
</organism>
<gene>
    <name evidence="2" type="ORF">AMR74_03335</name>
</gene>
<evidence type="ECO:0000313" key="3">
    <source>
        <dbReference type="Proteomes" id="UP000037747"/>
    </source>
</evidence>
<accession>A0A0M9ASH8</accession>
<dbReference type="Pfam" id="PF10262">
    <property type="entry name" value="Rdx"/>
    <property type="match status" value="1"/>
</dbReference>
<dbReference type="PATRIC" id="fig|1705389.3.peg.969"/>
<dbReference type="AlphaFoldDB" id="A0A0M9ASH8"/>
<evidence type="ECO:0000313" key="2">
    <source>
        <dbReference type="EMBL" id="KOX97947.1"/>
    </source>
</evidence>
<dbReference type="OrthoDB" id="33017at2157"/>
<comment type="caution">
    <text evidence="2">The sequence shown here is derived from an EMBL/GenBank/DDBJ whole genome shotgun (WGS) entry which is preliminary data.</text>
</comment>
<dbReference type="STRING" id="1765655.AMR74_03335"/>
<dbReference type="InterPro" id="IPR036249">
    <property type="entry name" value="Thioredoxin-like_sf"/>
</dbReference>
<protein>
    <submittedName>
        <fullName evidence="2">Selenoprotein</fullName>
    </submittedName>
</protein>
<dbReference type="RefSeq" id="WP_053770630.1">
    <property type="nucleotide sequence ID" value="NZ_LIST01000001.1"/>
</dbReference>
<name>A0A0M9ASH8_9EURY</name>
<dbReference type="SUPFAM" id="SSF52833">
    <property type="entry name" value="Thioredoxin-like"/>
    <property type="match status" value="1"/>
</dbReference>